<evidence type="ECO:0000313" key="9">
    <source>
        <dbReference type="EMBL" id="KAG1306942.1"/>
    </source>
</evidence>
<dbReference type="EC" id="3.6.1.42" evidence="4"/>
<keyword evidence="2 7" id="KW-0378">Hydrolase</keyword>
<dbReference type="GO" id="GO:0005524">
    <property type="term" value="F:ATP binding"/>
    <property type="evidence" value="ECO:0007669"/>
    <property type="project" value="UniProtKB-KW"/>
</dbReference>
<keyword evidence="6" id="KW-0547">Nucleotide-binding</keyword>
<comment type="similarity">
    <text evidence="1 7">Belongs to the GDA1/CD39 NTPase family.</text>
</comment>
<dbReference type="InterPro" id="IPR000407">
    <property type="entry name" value="GDA1_CD39_NTPase"/>
</dbReference>
<evidence type="ECO:0000256" key="3">
    <source>
        <dbReference type="ARBA" id="ARBA00037742"/>
    </source>
</evidence>
<dbReference type="PANTHER" id="PTHR11782:SF83">
    <property type="entry name" value="GUANOSINE-DIPHOSPHATASE"/>
    <property type="match status" value="1"/>
</dbReference>
<evidence type="ECO:0000313" key="10">
    <source>
        <dbReference type="Proteomes" id="UP000716291"/>
    </source>
</evidence>
<proteinExistence type="inferred from homology"/>
<dbReference type="AlphaFoldDB" id="A0A9P7BRH0"/>
<gene>
    <name evidence="9" type="ORF">G6F64_007197</name>
</gene>
<comment type="caution">
    <text evidence="9">The sequence shown here is derived from an EMBL/GenBank/DDBJ whole genome shotgun (WGS) entry which is preliminary data.</text>
</comment>
<comment type="function">
    <text evidence="3">After transfer of sugars to endogenous macromolecular acceptors, the enzyme converts nucleoside diphosphates to nucleoside monophosphates which in turn exit the Golgi lumen in a coupled antiporter reaction, allowing entry of additional nucleotide sugar from the cytosol.</text>
</comment>
<reference evidence="9" key="1">
    <citation type="journal article" date="2020" name="Microb. Genom.">
        <title>Genetic diversity of clinical and environmental Mucorales isolates obtained from an investigation of mucormycosis cases among solid organ transplant recipients.</title>
        <authorList>
            <person name="Nguyen M.H."/>
            <person name="Kaul D."/>
            <person name="Muto C."/>
            <person name="Cheng S.J."/>
            <person name="Richter R.A."/>
            <person name="Bruno V.M."/>
            <person name="Liu G."/>
            <person name="Beyhan S."/>
            <person name="Sundermann A.J."/>
            <person name="Mounaud S."/>
            <person name="Pasculle A.W."/>
            <person name="Nierman W.C."/>
            <person name="Driscoll E."/>
            <person name="Cumbie R."/>
            <person name="Clancy C.J."/>
            <person name="Dupont C.L."/>
        </authorList>
    </citation>
    <scope>NUCLEOTIDE SEQUENCE</scope>
    <source>
        <strain evidence="9">GL11</strain>
    </source>
</reference>
<keyword evidence="8" id="KW-0812">Transmembrane</keyword>
<dbReference type="GO" id="GO:0004382">
    <property type="term" value="F:GDP phosphatase activity"/>
    <property type="evidence" value="ECO:0007669"/>
    <property type="project" value="UniProtKB-EC"/>
</dbReference>
<evidence type="ECO:0000256" key="4">
    <source>
        <dbReference type="ARBA" id="ARBA00038903"/>
    </source>
</evidence>
<dbReference type="PROSITE" id="PS01238">
    <property type="entry name" value="GDA1_CD39_NTPASE"/>
    <property type="match status" value="1"/>
</dbReference>
<evidence type="ECO:0000256" key="1">
    <source>
        <dbReference type="ARBA" id="ARBA00009283"/>
    </source>
</evidence>
<accession>A0A9P7BRH0</accession>
<dbReference type="GO" id="GO:0006487">
    <property type="term" value="P:protein N-linked glycosylation"/>
    <property type="evidence" value="ECO:0007669"/>
    <property type="project" value="TreeGrafter"/>
</dbReference>
<dbReference type="Pfam" id="PF01150">
    <property type="entry name" value="GDA1_CD39"/>
    <property type="match status" value="1"/>
</dbReference>
<dbReference type="Gene3D" id="3.30.420.150">
    <property type="entry name" value="Exopolyphosphatase. Domain 2"/>
    <property type="match status" value="1"/>
</dbReference>
<dbReference type="GO" id="GO:0017111">
    <property type="term" value="F:ribonucleoside triphosphate phosphatase activity"/>
    <property type="evidence" value="ECO:0007669"/>
    <property type="project" value="TreeGrafter"/>
</dbReference>
<evidence type="ECO:0000256" key="2">
    <source>
        <dbReference type="ARBA" id="ARBA00022801"/>
    </source>
</evidence>
<feature type="transmembrane region" description="Helical" evidence="8">
    <location>
        <begin position="12"/>
        <end position="30"/>
    </location>
</feature>
<keyword evidence="8" id="KW-1133">Transmembrane helix</keyword>
<sequence length="472" mass="52582">MIASIRTTKPLFWKCGLGALFFITFLWLIYSPSSNSASSSAHAFYENNLSKKEQPKEQKASCKATKDGQISTEYAVMIDAGSSGSRVHVYTFSVCNEPVLENEVFQMLNPGLSSYKDDPDAAARSLTELLEVAVKSVPLEKQSCTPIAVKATAGLRLLGREKSDAILRSVRNYLQKYPFPIAGDNGIEIMDGKDEGVYAWITVNYLLGKLKNDGRSAAIFDLGGASTQIVFEPTFTNSASMSEGDHKYRLDYQNDAYTLYQHSYLGYGLNEARKRIKKQMVDMWKGKGKHADKVHHPCLPDGHEESFEYENATVTLVGTGAGHAACRNIVEKVFNKDKLCGTSPCAFDGVYQPPLTETFKNRDLYVFSYFYDLTQPLGMPLEFSVKELGELADRVCNGETKPFQHMPEALEQLADEPDYCLNLSYIYNLLRFGYDIPSDRLIRTAKKIRGAETGWCLGASIAMLDQVDLCKA</sequence>
<dbReference type="GO" id="GO:0005794">
    <property type="term" value="C:Golgi apparatus"/>
    <property type="evidence" value="ECO:0007669"/>
    <property type="project" value="TreeGrafter"/>
</dbReference>
<feature type="binding site" evidence="6">
    <location>
        <begin position="224"/>
        <end position="228"/>
    </location>
    <ligand>
        <name>ATP</name>
        <dbReference type="ChEBI" id="CHEBI:30616"/>
    </ligand>
</feature>
<evidence type="ECO:0000256" key="7">
    <source>
        <dbReference type="RuleBase" id="RU003833"/>
    </source>
</evidence>
<dbReference type="Gene3D" id="3.30.420.40">
    <property type="match status" value="1"/>
</dbReference>
<dbReference type="Proteomes" id="UP000716291">
    <property type="component" value="Unassembled WGS sequence"/>
</dbReference>
<dbReference type="GO" id="GO:0016020">
    <property type="term" value="C:membrane"/>
    <property type="evidence" value="ECO:0007669"/>
    <property type="project" value="TreeGrafter"/>
</dbReference>
<keyword evidence="6" id="KW-0067">ATP-binding</keyword>
<dbReference type="EMBL" id="JAANQT010001035">
    <property type="protein sequence ID" value="KAG1306942.1"/>
    <property type="molecule type" value="Genomic_DNA"/>
</dbReference>
<organism evidence="9 10">
    <name type="scientific">Rhizopus oryzae</name>
    <name type="common">Mucormycosis agent</name>
    <name type="synonym">Rhizopus arrhizus var. delemar</name>
    <dbReference type="NCBI Taxonomy" id="64495"/>
    <lineage>
        <taxon>Eukaryota</taxon>
        <taxon>Fungi</taxon>
        <taxon>Fungi incertae sedis</taxon>
        <taxon>Mucoromycota</taxon>
        <taxon>Mucoromycotina</taxon>
        <taxon>Mucoromycetes</taxon>
        <taxon>Mucorales</taxon>
        <taxon>Mucorineae</taxon>
        <taxon>Rhizopodaceae</taxon>
        <taxon>Rhizopus</taxon>
    </lineage>
</organism>
<protein>
    <recommendedName>
        <fullName evidence="4">guanosine-diphosphatase</fullName>
        <ecNumber evidence="4">3.6.1.42</ecNumber>
    </recommendedName>
</protein>
<dbReference type="GO" id="GO:0009134">
    <property type="term" value="P:nucleoside diphosphate catabolic process"/>
    <property type="evidence" value="ECO:0007669"/>
    <property type="project" value="TreeGrafter"/>
</dbReference>
<dbReference type="CDD" id="cd24040">
    <property type="entry name" value="ASKHA_NBD_GDA1"/>
    <property type="match status" value="1"/>
</dbReference>
<evidence type="ECO:0000256" key="8">
    <source>
        <dbReference type="SAM" id="Phobius"/>
    </source>
</evidence>
<name>A0A9P7BRH0_RHIOR</name>
<keyword evidence="8" id="KW-0472">Membrane</keyword>
<evidence type="ECO:0000256" key="6">
    <source>
        <dbReference type="PIRSR" id="PIRSR600407-2"/>
    </source>
</evidence>
<feature type="active site" description="Proton acceptor" evidence="5">
    <location>
        <position position="195"/>
    </location>
</feature>
<dbReference type="PANTHER" id="PTHR11782">
    <property type="entry name" value="ADENOSINE/GUANOSINE DIPHOSPHATASE"/>
    <property type="match status" value="1"/>
</dbReference>
<evidence type="ECO:0000256" key="5">
    <source>
        <dbReference type="PIRSR" id="PIRSR600407-1"/>
    </source>
</evidence>
<keyword evidence="10" id="KW-1185">Reference proteome</keyword>
<dbReference type="GO" id="GO:0045134">
    <property type="term" value="F:UDP phosphatase activity"/>
    <property type="evidence" value="ECO:0007669"/>
    <property type="project" value="TreeGrafter"/>
</dbReference>